<comment type="caution">
    <text evidence="1">The sequence shown here is derived from an EMBL/GenBank/DDBJ whole genome shotgun (WGS) entry which is preliminary data.</text>
</comment>
<dbReference type="EMBL" id="JAPEQY010000002">
    <property type="protein sequence ID" value="MFO2476338.1"/>
    <property type="molecule type" value="Genomic_DNA"/>
</dbReference>
<protein>
    <submittedName>
        <fullName evidence="1">Uncharacterized protein</fullName>
    </submittedName>
</protein>
<accession>A0ACC7P7S6</accession>
<evidence type="ECO:0000313" key="1">
    <source>
        <dbReference type="EMBL" id="MFO2476338.1"/>
    </source>
</evidence>
<proteinExistence type="predicted"/>
<reference evidence="1" key="1">
    <citation type="submission" date="2022-11" db="EMBL/GenBank/DDBJ databases">
        <title>Draft genome sequences of strains of Pseudomonas imrae sp. nov.</title>
        <authorList>
            <person name="Salva Serra F."/>
            <person name="Nimje P."/>
            <person name="Moore E.R.B."/>
            <person name="Marathe N.P."/>
        </authorList>
    </citation>
    <scope>NUCLEOTIDE SEQUENCE</scope>
    <source>
        <strain evidence="1">15FMM2</strain>
    </source>
</reference>
<keyword evidence="2" id="KW-1185">Reference proteome</keyword>
<sequence>MPKQYISAIWGGTTAIPRTSTLPPTESAKRYVEFMGGSSAVIEKAKAYFDKGDYRWVAEVMDRVVFAEPNNQDARNFGADALEQLGYQVEDPTWRNEFLMGALELRNGVPKLPMPSVVTPDTVKAMSAEMLLDYMGIRLNASKAHGKTTTLNWVVTGSEERYQIELRNSVIIYAADVQSGKPDATINASKDKFASLVLGATTLDKEKDVTVEGASAKVAELFSFLDDFQGMFPIVEP</sequence>
<name>A0ACC7P7S6_9PSED</name>
<dbReference type="Proteomes" id="UP001637618">
    <property type="component" value="Unassembled WGS sequence"/>
</dbReference>
<evidence type="ECO:0000313" key="2">
    <source>
        <dbReference type="Proteomes" id="UP001637618"/>
    </source>
</evidence>
<organism evidence="1 2">
    <name type="scientific">Pseudomonas imrae</name>
    <dbReference type="NCBI Taxonomy" id="2992837"/>
    <lineage>
        <taxon>Bacteria</taxon>
        <taxon>Pseudomonadati</taxon>
        <taxon>Pseudomonadota</taxon>
        <taxon>Gammaproteobacteria</taxon>
        <taxon>Pseudomonadales</taxon>
        <taxon>Pseudomonadaceae</taxon>
        <taxon>Pseudomonas</taxon>
    </lineage>
</organism>
<gene>
    <name evidence="1" type="ORF">OOJ96_02815</name>
</gene>